<evidence type="ECO:0000313" key="1">
    <source>
        <dbReference type="EMBL" id="OCT73157.1"/>
    </source>
</evidence>
<sequence length="176" mass="20321">MEMYSQALCIPTFQSLLGTLSRILDSEGNLGSFYIHGAFHLCLRYLSLLGWVLYHRPGSLRVFHSILAVTSTTLFWTEFSDVVPQIRNHSPKCSYRHRDNFDLTFHIFCSSSFRLWYFSSFSYCFLTLPSLGSATSITTTFFWSLSSTTTMSTSIWIWRPHKILAPLISMRCNLPM</sequence>
<protein>
    <submittedName>
        <fullName evidence="1">Uncharacterized protein</fullName>
    </submittedName>
</protein>
<dbReference type="Proteomes" id="UP000694892">
    <property type="component" value="Chromosome 7L"/>
</dbReference>
<evidence type="ECO:0000313" key="2">
    <source>
        <dbReference type="Proteomes" id="UP000694892"/>
    </source>
</evidence>
<name>A0A974HCS0_XENLA</name>
<dbReference type="EMBL" id="CM004478">
    <property type="protein sequence ID" value="OCT73157.1"/>
    <property type="molecule type" value="Genomic_DNA"/>
</dbReference>
<proteinExistence type="predicted"/>
<reference evidence="2" key="1">
    <citation type="journal article" date="2016" name="Nature">
        <title>Genome evolution in the allotetraploid frog Xenopus laevis.</title>
        <authorList>
            <person name="Session A.M."/>
            <person name="Uno Y."/>
            <person name="Kwon T."/>
            <person name="Chapman J.A."/>
            <person name="Toyoda A."/>
            <person name="Takahashi S."/>
            <person name="Fukui A."/>
            <person name="Hikosaka A."/>
            <person name="Suzuki A."/>
            <person name="Kondo M."/>
            <person name="van Heeringen S.J."/>
            <person name="Quigley I."/>
            <person name="Heinz S."/>
            <person name="Ogino H."/>
            <person name="Ochi H."/>
            <person name="Hellsten U."/>
            <person name="Lyons J.B."/>
            <person name="Simakov O."/>
            <person name="Putnam N."/>
            <person name="Stites J."/>
            <person name="Kuroki Y."/>
            <person name="Tanaka T."/>
            <person name="Michiue T."/>
            <person name="Watanabe M."/>
            <person name="Bogdanovic O."/>
            <person name="Lister R."/>
            <person name="Georgiou G."/>
            <person name="Paranjpe S.S."/>
            <person name="van Kruijsbergen I."/>
            <person name="Shu S."/>
            <person name="Carlson J."/>
            <person name="Kinoshita T."/>
            <person name="Ohta Y."/>
            <person name="Mawaribuchi S."/>
            <person name="Jenkins J."/>
            <person name="Grimwood J."/>
            <person name="Schmutz J."/>
            <person name="Mitros T."/>
            <person name="Mozaffari S.V."/>
            <person name="Suzuki Y."/>
            <person name="Haramoto Y."/>
            <person name="Yamamoto T.S."/>
            <person name="Takagi C."/>
            <person name="Heald R."/>
            <person name="Miller K."/>
            <person name="Haudenschild C."/>
            <person name="Kitzman J."/>
            <person name="Nakayama T."/>
            <person name="Izutsu Y."/>
            <person name="Robert J."/>
            <person name="Fortriede J."/>
            <person name="Burns K."/>
            <person name="Lotay V."/>
            <person name="Karimi K."/>
            <person name="Yasuoka Y."/>
            <person name="Dichmann D.S."/>
            <person name="Flajnik M.F."/>
            <person name="Houston D.W."/>
            <person name="Shendure J."/>
            <person name="DuPasquier L."/>
            <person name="Vize P.D."/>
            <person name="Zorn A.M."/>
            <person name="Ito M."/>
            <person name="Marcotte E.M."/>
            <person name="Wallingford J.B."/>
            <person name="Ito Y."/>
            <person name="Asashima M."/>
            <person name="Ueno N."/>
            <person name="Matsuda Y."/>
            <person name="Veenstra G.J."/>
            <person name="Fujiyama A."/>
            <person name="Harland R.M."/>
            <person name="Taira M."/>
            <person name="Rokhsar D.S."/>
        </authorList>
    </citation>
    <scope>NUCLEOTIDE SEQUENCE [LARGE SCALE GENOMIC DNA]</scope>
    <source>
        <strain evidence="2">J</strain>
    </source>
</reference>
<dbReference type="AlphaFoldDB" id="A0A974HCS0"/>
<organism evidence="1 2">
    <name type="scientific">Xenopus laevis</name>
    <name type="common">African clawed frog</name>
    <dbReference type="NCBI Taxonomy" id="8355"/>
    <lineage>
        <taxon>Eukaryota</taxon>
        <taxon>Metazoa</taxon>
        <taxon>Chordata</taxon>
        <taxon>Craniata</taxon>
        <taxon>Vertebrata</taxon>
        <taxon>Euteleostomi</taxon>
        <taxon>Amphibia</taxon>
        <taxon>Batrachia</taxon>
        <taxon>Anura</taxon>
        <taxon>Pipoidea</taxon>
        <taxon>Pipidae</taxon>
        <taxon>Xenopodinae</taxon>
        <taxon>Xenopus</taxon>
        <taxon>Xenopus</taxon>
    </lineage>
</organism>
<accession>A0A974HCS0</accession>
<gene>
    <name evidence="1" type="ORF">XELAEV_18036136mg</name>
</gene>